<dbReference type="AlphaFoldDB" id="A0A6A4I708"/>
<feature type="region of interest" description="Disordered" evidence="1">
    <location>
        <begin position="125"/>
        <end position="159"/>
    </location>
</feature>
<dbReference type="OrthoDB" id="3032557at2759"/>
<feature type="compositionally biased region" description="Polar residues" evidence="1">
    <location>
        <begin position="10"/>
        <end position="27"/>
    </location>
</feature>
<reference evidence="2" key="1">
    <citation type="journal article" date="2019" name="Environ. Microbiol.">
        <title>Fungal ecological strategies reflected in gene transcription - a case study of two litter decomposers.</title>
        <authorList>
            <person name="Barbi F."/>
            <person name="Kohler A."/>
            <person name="Barry K."/>
            <person name="Baskaran P."/>
            <person name="Daum C."/>
            <person name="Fauchery L."/>
            <person name="Ihrmark K."/>
            <person name="Kuo A."/>
            <person name="LaButti K."/>
            <person name="Lipzen A."/>
            <person name="Morin E."/>
            <person name="Grigoriev I.V."/>
            <person name="Henrissat B."/>
            <person name="Lindahl B."/>
            <person name="Martin F."/>
        </authorList>
    </citation>
    <scope>NUCLEOTIDE SEQUENCE</scope>
    <source>
        <strain evidence="2">JB14</strain>
    </source>
</reference>
<feature type="compositionally biased region" description="Polar residues" evidence="1">
    <location>
        <begin position="317"/>
        <end position="330"/>
    </location>
</feature>
<feature type="compositionally biased region" description="Basic and acidic residues" evidence="1">
    <location>
        <begin position="217"/>
        <end position="229"/>
    </location>
</feature>
<feature type="compositionally biased region" description="Polar residues" evidence="1">
    <location>
        <begin position="230"/>
        <end position="251"/>
    </location>
</feature>
<feature type="compositionally biased region" description="Low complexity" evidence="1">
    <location>
        <begin position="127"/>
        <end position="142"/>
    </location>
</feature>
<accession>A0A6A4I708</accession>
<dbReference type="EMBL" id="ML769415">
    <property type="protein sequence ID" value="KAE9404604.1"/>
    <property type="molecule type" value="Genomic_DNA"/>
</dbReference>
<feature type="region of interest" description="Disordered" evidence="1">
    <location>
        <begin position="196"/>
        <end position="259"/>
    </location>
</feature>
<evidence type="ECO:0000256" key="1">
    <source>
        <dbReference type="SAM" id="MobiDB-lite"/>
    </source>
</evidence>
<dbReference type="Proteomes" id="UP000799118">
    <property type="component" value="Unassembled WGS sequence"/>
</dbReference>
<feature type="region of interest" description="Disordered" evidence="1">
    <location>
        <begin position="403"/>
        <end position="432"/>
    </location>
</feature>
<proteinExistence type="predicted"/>
<protein>
    <submittedName>
        <fullName evidence="2">Uncharacterized protein</fullName>
    </submittedName>
</protein>
<feature type="region of interest" description="Disordered" evidence="1">
    <location>
        <begin position="317"/>
        <end position="389"/>
    </location>
</feature>
<feature type="compositionally biased region" description="Basic and acidic residues" evidence="1">
    <location>
        <begin position="331"/>
        <end position="351"/>
    </location>
</feature>
<keyword evidence="3" id="KW-1185">Reference proteome</keyword>
<organism evidence="2 3">
    <name type="scientific">Gymnopus androsaceus JB14</name>
    <dbReference type="NCBI Taxonomy" id="1447944"/>
    <lineage>
        <taxon>Eukaryota</taxon>
        <taxon>Fungi</taxon>
        <taxon>Dikarya</taxon>
        <taxon>Basidiomycota</taxon>
        <taxon>Agaricomycotina</taxon>
        <taxon>Agaricomycetes</taxon>
        <taxon>Agaricomycetidae</taxon>
        <taxon>Agaricales</taxon>
        <taxon>Marasmiineae</taxon>
        <taxon>Omphalotaceae</taxon>
        <taxon>Gymnopus</taxon>
    </lineage>
</organism>
<feature type="compositionally biased region" description="Polar residues" evidence="1">
    <location>
        <begin position="196"/>
        <end position="216"/>
    </location>
</feature>
<feature type="compositionally biased region" description="Basic and acidic residues" evidence="1">
    <location>
        <begin position="68"/>
        <end position="93"/>
    </location>
</feature>
<evidence type="ECO:0000313" key="3">
    <source>
        <dbReference type="Proteomes" id="UP000799118"/>
    </source>
</evidence>
<sequence>MTSRVKKSNSRWSVASSDVQSKKNTSPRVIPAPATLPQPAHIRKEKATKGSGNAKRTERGVLTSWSRNRLDQANRVAENKLEGANRGHDRDAQPESKAYLVHVLPLPPPLHVRPLIDASFAPSRQNTLHSDSHASALSSSETDIPHLDASVGGRELKDNRVSHLVPPALKPESVKSSMAIALIAKHKRGMSLDSMVSSFPKSETQKIQSGMDNKTASSEKSDAGSEKTRTSSPHDSATVSTSVDHQTSLDSQPIRRRALSPAVEAAVESATRYSLYASSRALSASSTDMGLRRQSTALQVASAAAMAAMEVHFAKATESTDSNQRLQSFESNEKDSSVTPENEPKNGDLARGRTRVASEYVHSRQSTLSTMGIPNALMPHPHRQSSLVPENTFSLDSPLATADTIHHSGSSESAKVSAKEDTDHAPPTPVALLPRPHARARALSLEQTIRSPLESNYSSRSTSLSLLHHLYPRPFPRRIPTITTRKLNWFKRLKAFFFLTLTGPLRHHHPPFHYRRYQKVQLNLLQLVEQLAVGIPHGLTQNYPATPY</sequence>
<evidence type="ECO:0000313" key="2">
    <source>
        <dbReference type="EMBL" id="KAE9404604.1"/>
    </source>
</evidence>
<name>A0A6A4I708_9AGAR</name>
<feature type="compositionally biased region" description="Polar residues" evidence="1">
    <location>
        <begin position="363"/>
        <end position="372"/>
    </location>
</feature>
<feature type="region of interest" description="Disordered" evidence="1">
    <location>
        <begin position="1"/>
        <end position="93"/>
    </location>
</feature>
<gene>
    <name evidence="2" type="ORF">BT96DRAFT_410861</name>
</gene>